<gene>
    <name evidence="9" type="primary">araQ_21</name>
    <name evidence="9" type="ORF">CLORY_36250</name>
</gene>
<dbReference type="Gene3D" id="1.10.3720.10">
    <property type="entry name" value="MetI-like"/>
    <property type="match status" value="1"/>
</dbReference>
<reference evidence="9 10" key="1">
    <citation type="submission" date="2017-03" db="EMBL/GenBank/DDBJ databases">
        <title>Genome sequence of Clostridium oryzae DSM 28571.</title>
        <authorList>
            <person name="Poehlein A."/>
            <person name="Daniel R."/>
        </authorList>
    </citation>
    <scope>NUCLEOTIDE SEQUENCE [LARGE SCALE GENOMIC DNA]</scope>
    <source>
        <strain evidence="9 10">DSM 28571</strain>
    </source>
</reference>
<evidence type="ECO:0000256" key="5">
    <source>
        <dbReference type="ARBA" id="ARBA00022989"/>
    </source>
</evidence>
<evidence type="ECO:0000256" key="3">
    <source>
        <dbReference type="ARBA" id="ARBA00022475"/>
    </source>
</evidence>
<dbReference type="RefSeq" id="WP_079427095.1">
    <property type="nucleotide sequence ID" value="NZ_MZGV01000057.1"/>
</dbReference>
<comment type="similarity">
    <text evidence="7">Belongs to the binding-protein-dependent transport system permease family.</text>
</comment>
<dbReference type="AlphaFoldDB" id="A0A1V4IFG4"/>
<evidence type="ECO:0000259" key="8">
    <source>
        <dbReference type="PROSITE" id="PS50928"/>
    </source>
</evidence>
<dbReference type="PANTHER" id="PTHR43744">
    <property type="entry name" value="ABC TRANSPORTER PERMEASE PROTEIN MG189-RELATED-RELATED"/>
    <property type="match status" value="1"/>
</dbReference>
<dbReference type="Proteomes" id="UP000190080">
    <property type="component" value="Unassembled WGS sequence"/>
</dbReference>
<dbReference type="PANTHER" id="PTHR43744:SF9">
    <property type="entry name" value="POLYGALACTURONAN_RHAMNOGALACTURONAN TRANSPORT SYSTEM PERMEASE PROTEIN YTCP"/>
    <property type="match status" value="1"/>
</dbReference>
<dbReference type="Pfam" id="PF00528">
    <property type="entry name" value="BPD_transp_1"/>
    <property type="match status" value="1"/>
</dbReference>
<feature type="transmembrane region" description="Helical" evidence="7">
    <location>
        <begin position="74"/>
        <end position="98"/>
    </location>
</feature>
<dbReference type="OrthoDB" id="157184at2"/>
<feature type="transmembrane region" description="Helical" evidence="7">
    <location>
        <begin position="110"/>
        <end position="130"/>
    </location>
</feature>
<dbReference type="GO" id="GO:0005886">
    <property type="term" value="C:plasma membrane"/>
    <property type="evidence" value="ECO:0007669"/>
    <property type="project" value="UniProtKB-SubCell"/>
</dbReference>
<feature type="transmembrane region" description="Helical" evidence="7">
    <location>
        <begin position="264"/>
        <end position="283"/>
    </location>
</feature>
<keyword evidence="4 7" id="KW-0812">Transmembrane</keyword>
<evidence type="ECO:0000256" key="2">
    <source>
        <dbReference type="ARBA" id="ARBA00022448"/>
    </source>
</evidence>
<feature type="transmembrane region" description="Helical" evidence="7">
    <location>
        <begin position="183"/>
        <end position="205"/>
    </location>
</feature>
<evidence type="ECO:0000313" key="10">
    <source>
        <dbReference type="Proteomes" id="UP000190080"/>
    </source>
</evidence>
<evidence type="ECO:0000256" key="1">
    <source>
        <dbReference type="ARBA" id="ARBA00004651"/>
    </source>
</evidence>
<dbReference type="SUPFAM" id="SSF161098">
    <property type="entry name" value="MetI-like"/>
    <property type="match status" value="1"/>
</dbReference>
<dbReference type="GO" id="GO:0055085">
    <property type="term" value="P:transmembrane transport"/>
    <property type="evidence" value="ECO:0007669"/>
    <property type="project" value="InterPro"/>
</dbReference>
<dbReference type="STRING" id="1450648.CLORY_36250"/>
<dbReference type="EMBL" id="MZGV01000057">
    <property type="protein sequence ID" value="OPJ58395.1"/>
    <property type="molecule type" value="Genomic_DNA"/>
</dbReference>
<evidence type="ECO:0000256" key="7">
    <source>
        <dbReference type="RuleBase" id="RU363032"/>
    </source>
</evidence>
<dbReference type="InterPro" id="IPR000515">
    <property type="entry name" value="MetI-like"/>
</dbReference>
<sequence>MKKKYTAGDIVFNICNYGFFALFTLICIFPFYYIFINTISNNDLSARGLVTFWPRGIHFDNYINVLKIPGLGRAAMISLGRTVIGTVLTVLASAFLGYLFTKKEMWGRRVWYRFVVITMYFNAGIIPWYITMMNLHLTNNFLAYIIPTIVSPFNIILVKTFVESIPASLEESAQIDGAGYMTIFAKILLPLIKPILATIAVFSAVGQWNSFTDTLFLVTDEKLFTLQFQLYKYLNESSSLAAAMKGGTSAAAANLAHMQTSTSIRMTVTMIVVLPILFVYPYFQRFFVKGVMIGAVKG</sequence>
<dbReference type="CDD" id="cd06261">
    <property type="entry name" value="TM_PBP2"/>
    <property type="match status" value="1"/>
</dbReference>
<keyword evidence="3" id="KW-1003">Cell membrane</keyword>
<feature type="transmembrane region" description="Helical" evidence="7">
    <location>
        <begin position="12"/>
        <end position="35"/>
    </location>
</feature>
<name>A0A1V4IFG4_9CLOT</name>
<evidence type="ECO:0000313" key="9">
    <source>
        <dbReference type="EMBL" id="OPJ58395.1"/>
    </source>
</evidence>
<proteinExistence type="inferred from homology"/>
<feature type="transmembrane region" description="Helical" evidence="7">
    <location>
        <begin position="142"/>
        <end position="162"/>
    </location>
</feature>
<dbReference type="InterPro" id="IPR035906">
    <property type="entry name" value="MetI-like_sf"/>
</dbReference>
<accession>A0A1V4IFG4</accession>
<dbReference type="PROSITE" id="PS50928">
    <property type="entry name" value="ABC_TM1"/>
    <property type="match status" value="1"/>
</dbReference>
<comment type="subcellular location">
    <subcellularLocation>
        <location evidence="1 7">Cell membrane</location>
        <topology evidence="1 7">Multi-pass membrane protein</topology>
    </subcellularLocation>
</comment>
<evidence type="ECO:0000256" key="6">
    <source>
        <dbReference type="ARBA" id="ARBA00023136"/>
    </source>
</evidence>
<comment type="caution">
    <text evidence="9">The sequence shown here is derived from an EMBL/GenBank/DDBJ whole genome shotgun (WGS) entry which is preliminary data.</text>
</comment>
<keyword evidence="6 7" id="KW-0472">Membrane</keyword>
<keyword evidence="2 7" id="KW-0813">Transport</keyword>
<evidence type="ECO:0000256" key="4">
    <source>
        <dbReference type="ARBA" id="ARBA00022692"/>
    </source>
</evidence>
<keyword evidence="5 7" id="KW-1133">Transmembrane helix</keyword>
<protein>
    <submittedName>
        <fullName evidence="9">L-arabinose transport system permease protein AraQ</fullName>
    </submittedName>
</protein>
<keyword evidence="10" id="KW-1185">Reference proteome</keyword>
<feature type="domain" description="ABC transmembrane type-1" evidence="8">
    <location>
        <begin position="75"/>
        <end position="283"/>
    </location>
</feature>
<organism evidence="9 10">
    <name type="scientific">Clostridium oryzae</name>
    <dbReference type="NCBI Taxonomy" id="1450648"/>
    <lineage>
        <taxon>Bacteria</taxon>
        <taxon>Bacillati</taxon>
        <taxon>Bacillota</taxon>
        <taxon>Clostridia</taxon>
        <taxon>Eubacteriales</taxon>
        <taxon>Clostridiaceae</taxon>
        <taxon>Clostridium</taxon>
    </lineage>
</organism>